<evidence type="ECO:0000256" key="4">
    <source>
        <dbReference type="ARBA" id="ARBA00022729"/>
    </source>
</evidence>
<keyword evidence="5" id="KW-0378">Hydrolase</keyword>
<evidence type="ECO:0000256" key="6">
    <source>
        <dbReference type="ARBA" id="ARBA00023295"/>
    </source>
</evidence>
<protein>
    <recommendedName>
        <fullName evidence="3">beta-glucosidase</fullName>
        <ecNumber evidence="3">3.2.1.21</ecNumber>
    </recommendedName>
</protein>
<evidence type="ECO:0000256" key="1">
    <source>
        <dbReference type="ARBA" id="ARBA00000448"/>
    </source>
</evidence>
<dbReference type="PRINTS" id="PR00133">
    <property type="entry name" value="GLHYDRLASE3"/>
</dbReference>
<accession>A0A1T4WSH0</accession>
<dbReference type="SUPFAM" id="SSF52279">
    <property type="entry name" value="Beta-D-glucan exohydrolase, C-terminal domain"/>
    <property type="match status" value="1"/>
</dbReference>
<dbReference type="InterPro" id="IPR002772">
    <property type="entry name" value="Glyco_hydro_3_C"/>
</dbReference>
<feature type="domain" description="Glycoside hydrolase family 3 C-terminal" evidence="8">
    <location>
        <begin position="446"/>
        <end position="585"/>
    </location>
</feature>
<dbReference type="InterPro" id="IPR051915">
    <property type="entry name" value="Cellulose_Degrad_GH3"/>
</dbReference>
<dbReference type="GO" id="GO:0008422">
    <property type="term" value="F:beta-glucosidase activity"/>
    <property type="evidence" value="ECO:0007669"/>
    <property type="project" value="UniProtKB-EC"/>
</dbReference>
<dbReference type="Proteomes" id="UP000189735">
    <property type="component" value="Unassembled WGS sequence"/>
</dbReference>
<organism evidence="9 10">
    <name type="scientific">Agreia bicolorata</name>
    <dbReference type="NCBI Taxonomy" id="110935"/>
    <lineage>
        <taxon>Bacteria</taxon>
        <taxon>Bacillati</taxon>
        <taxon>Actinomycetota</taxon>
        <taxon>Actinomycetes</taxon>
        <taxon>Micrococcales</taxon>
        <taxon>Microbacteriaceae</taxon>
        <taxon>Agreia</taxon>
    </lineage>
</organism>
<evidence type="ECO:0000313" key="10">
    <source>
        <dbReference type="Proteomes" id="UP000189735"/>
    </source>
</evidence>
<dbReference type="RefSeq" id="WP_078712953.1">
    <property type="nucleotide sequence ID" value="NZ_FUYG01000001.1"/>
</dbReference>
<keyword evidence="4" id="KW-0732">Signal</keyword>
<dbReference type="Gene3D" id="3.20.20.300">
    <property type="entry name" value="Glycoside hydrolase, family 3, N-terminal domain"/>
    <property type="match status" value="1"/>
</dbReference>
<gene>
    <name evidence="9" type="ORF">SAMN06295879_0086</name>
</gene>
<dbReference type="PANTHER" id="PTHR30620">
    <property type="entry name" value="PERIPLASMIC BETA-GLUCOSIDASE-RELATED"/>
    <property type="match status" value="1"/>
</dbReference>
<dbReference type="EMBL" id="FUYG01000001">
    <property type="protein sequence ID" value="SKA79561.1"/>
    <property type="molecule type" value="Genomic_DNA"/>
</dbReference>
<dbReference type="InterPro" id="IPR017853">
    <property type="entry name" value="GH"/>
</dbReference>
<evidence type="ECO:0000256" key="5">
    <source>
        <dbReference type="ARBA" id="ARBA00022801"/>
    </source>
</evidence>
<evidence type="ECO:0000256" key="2">
    <source>
        <dbReference type="ARBA" id="ARBA00005336"/>
    </source>
</evidence>
<evidence type="ECO:0000259" key="8">
    <source>
        <dbReference type="Pfam" id="PF01915"/>
    </source>
</evidence>
<dbReference type="Pfam" id="PF01915">
    <property type="entry name" value="Glyco_hydro_3_C"/>
    <property type="match status" value="1"/>
</dbReference>
<dbReference type="InterPro" id="IPR036881">
    <property type="entry name" value="Glyco_hydro_3_C_sf"/>
</dbReference>
<comment type="similarity">
    <text evidence="2">Belongs to the glycosyl hydrolase 3 family.</text>
</comment>
<dbReference type="EC" id="3.2.1.21" evidence="3"/>
<reference evidence="10" key="1">
    <citation type="submission" date="2017-02" db="EMBL/GenBank/DDBJ databases">
        <authorList>
            <person name="Varghese N."/>
            <person name="Submissions S."/>
        </authorList>
    </citation>
    <scope>NUCLEOTIDE SEQUENCE [LARGE SCALE GENOMIC DNA]</scope>
    <source>
        <strain evidence="10">VKM Ac-2052</strain>
    </source>
</reference>
<proteinExistence type="inferred from homology"/>
<dbReference type="InterPro" id="IPR001764">
    <property type="entry name" value="Glyco_hydro_3_N"/>
</dbReference>
<dbReference type="PANTHER" id="PTHR30620:SF16">
    <property type="entry name" value="LYSOSOMAL BETA GLUCOSIDASE"/>
    <property type="match status" value="1"/>
</dbReference>
<comment type="catalytic activity">
    <reaction evidence="1">
        <text>Hydrolysis of terminal, non-reducing beta-D-glucosyl residues with release of beta-D-glucose.</text>
        <dbReference type="EC" id="3.2.1.21"/>
    </reaction>
</comment>
<evidence type="ECO:0000259" key="7">
    <source>
        <dbReference type="Pfam" id="PF00933"/>
    </source>
</evidence>
<feature type="domain" description="Glycoside hydrolase family 3 N-terminal" evidence="7">
    <location>
        <begin position="24"/>
        <end position="373"/>
    </location>
</feature>
<dbReference type="InterPro" id="IPR036962">
    <property type="entry name" value="Glyco_hydro_3_N_sf"/>
</dbReference>
<evidence type="ECO:0000313" key="9">
    <source>
        <dbReference type="EMBL" id="SKA79561.1"/>
    </source>
</evidence>
<sequence>MTRSLELDEAGEARLAEIVSSLTLDEKAGQMFHAMAFVDAAVIPAEDGQPLLPGPVHDYVVKHHVTHMNLVNVLPPADQARWYNALQVLARQTGSGVPVTVSSDPRSAATERAGASHMAGAFSAWPEPTGLAATRDPELARRFGDAVRQEFKAIGIRLLLGPQVDIATEPRWSRISGTWGGDPTLTGELASAFIEAIQTDELGADSVATMVKHFPGGGPQKDGEDPHFAHGREQVYPGGHFAEHVAPFPPALAAGANQVMAYYGMPVGTELEEVAFAFNRQVITGMLREGLGFEGIISTDWGVLNDHEIMGQPFVARAWGVERLDPPARTQRALEAGVDQFGGDYDSSLVAQLVRDGRVSEARIDESVRRILREKLRLGLFDADPLDPAKAVDVVGRADLVAAGLDAQRRSLTLLTNGDPAHPTLPLGAGLTVFAPDIDDAVLASYADVAASVDDADVVILRLATPHDHRQTTIFESFFHSGPLDFAVDELAPIRETLAARPTVVVQNLERPAVIPEIAEEAAALVGDFGSSDRAVLDVLFGRAEPEGRLPFQLPRSMADVLTGDLDQPHRFTDPLFDFGHGLTYLSNARSTESN</sequence>
<dbReference type="GO" id="GO:0009251">
    <property type="term" value="P:glucan catabolic process"/>
    <property type="evidence" value="ECO:0007669"/>
    <property type="project" value="TreeGrafter"/>
</dbReference>
<evidence type="ECO:0000256" key="3">
    <source>
        <dbReference type="ARBA" id="ARBA00012744"/>
    </source>
</evidence>
<dbReference type="Pfam" id="PF00933">
    <property type="entry name" value="Glyco_hydro_3"/>
    <property type="match status" value="1"/>
</dbReference>
<dbReference type="SUPFAM" id="SSF51445">
    <property type="entry name" value="(Trans)glycosidases"/>
    <property type="match status" value="1"/>
</dbReference>
<name>A0A1T4WSH0_9MICO</name>
<dbReference type="AlphaFoldDB" id="A0A1T4WSH0"/>
<dbReference type="Gene3D" id="3.40.50.1700">
    <property type="entry name" value="Glycoside hydrolase family 3 C-terminal domain"/>
    <property type="match status" value="1"/>
</dbReference>
<keyword evidence="6" id="KW-0326">Glycosidase</keyword>